<name>A0ABN0NWN8_TRELE</name>
<evidence type="ECO:0000313" key="1">
    <source>
        <dbReference type="EMBL" id="ERJ91690.1"/>
    </source>
</evidence>
<sequence>MNSCSFVIIIKRVGFFVKKNSVLKLFMPVCVSVFSIKNQLSVLKKVG</sequence>
<proteinExistence type="predicted"/>
<keyword evidence="2" id="KW-1185">Reference proteome</keyword>
<dbReference type="EMBL" id="AWVH01000044">
    <property type="protein sequence ID" value="ERJ91690.1"/>
    <property type="molecule type" value="Genomic_DNA"/>
</dbReference>
<evidence type="ECO:0000313" key="2">
    <source>
        <dbReference type="Proteomes" id="UP000016649"/>
    </source>
</evidence>
<dbReference type="Proteomes" id="UP000016649">
    <property type="component" value="Unassembled WGS sequence"/>
</dbReference>
<accession>A0ABN0NWN8</accession>
<gene>
    <name evidence="1" type="ORF">HMPREF9193_02146</name>
</gene>
<protein>
    <submittedName>
        <fullName evidence="1">Uncharacterized protein</fullName>
    </submittedName>
</protein>
<reference evidence="1 2" key="1">
    <citation type="submission" date="2013-08" db="EMBL/GenBank/DDBJ databases">
        <authorList>
            <person name="Weinstock G."/>
            <person name="Sodergren E."/>
            <person name="Wylie T."/>
            <person name="Fulton L."/>
            <person name="Fulton R."/>
            <person name="Fronick C."/>
            <person name="O'Laughlin M."/>
            <person name="Godfrey J."/>
            <person name="Miner T."/>
            <person name="Herter B."/>
            <person name="Appelbaum E."/>
            <person name="Cordes M."/>
            <person name="Lek S."/>
            <person name="Wollam A."/>
            <person name="Pepin K.H."/>
            <person name="Palsikar V.B."/>
            <person name="Mitreva M."/>
            <person name="Wilson R.K."/>
        </authorList>
    </citation>
    <scope>NUCLEOTIDE SEQUENCE [LARGE SCALE GENOMIC DNA]</scope>
    <source>
        <strain evidence="1 2">ATCC 700332</strain>
    </source>
</reference>
<comment type="caution">
    <text evidence="1">The sequence shown here is derived from an EMBL/GenBank/DDBJ whole genome shotgun (WGS) entry which is preliminary data.</text>
</comment>
<organism evidence="1 2">
    <name type="scientific">Treponema lecithinolyticum ATCC 700332</name>
    <dbReference type="NCBI Taxonomy" id="1321815"/>
    <lineage>
        <taxon>Bacteria</taxon>
        <taxon>Pseudomonadati</taxon>
        <taxon>Spirochaetota</taxon>
        <taxon>Spirochaetia</taxon>
        <taxon>Spirochaetales</taxon>
        <taxon>Treponemataceae</taxon>
        <taxon>Treponema</taxon>
    </lineage>
</organism>